<dbReference type="EMBL" id="NZBU01000009">
    <property type="protein sequence ID" value="MAG22258.1"/>
    <property type="molecule type" value="Genomic_DNA"/>
</dbReference>
<dbReference type="AlphaFoldDB" id="A0A2D6M1F3"/>
<evidence type="ECO:0000313" key="2">
    <source>
        <dbReference type="Proteomes" id="UP000226592"/>
    </source>
</evidence>
<evidence type="ECO:0000313" key="1">
    <source>
        <dbReference type="EMBL" id="MAG22258.1"/>
    </source>
</evidence>
<organism evidence="1 2">
    <name type="scientific">Candidatus Iainarchaeum sp</name>
    <dbReference type="NCBI Taxonomy" id="3101447"/>
    <lineage>
        <taxon>Archaea</taxon>
        <taxon>Candidatus Iainarchaeota</taxon>
        <taxon>Candidatus Iainarchaeia</taxon>
        <taxon>Candidatus Iainarchaeales</taxon>
        <taxon>Candidatus Iainarchaeaceae</taxon>
        <taxon>Candidatus Iainarchaeum</taxon>
    </lineage>
</organism>
<protein>
    <recommendedName>
        <fullName evidence="3">Roadblock/LC7 domain-containing protein</fullName>
    </recommendedName>
</protein>
<dbReference type="Proteomes" id="UP000226592">
    <property type="component" value="Unassembled WGS sequence"/>
</dbReference>
<name>A0A2D6M1F3_9ARCH</name>
<accession>A0A2D6M1F3</accession>
<evidence type="ECO:0008006" key="3">
    <source>
        <dbReference type="Google" id="ProtNLM"/>
    </source>
</evidence>
<proteinExistence type="predicted"/>
<sequence>MRKKIGFLIRRIAGSILDMDDTTVPYEQLEILNDFLSKHQFDLNQADLNILMRELKRKHMVDSISIIDTNGELVISSEGNGKKEASLASYLMGYIDSELATPESVLIKGNNSWFMVFPFNDQTYIIRAQASLSNTELKALARELESFKVGNSG</sequence>
<reference evidence="2" key="1">
    <citation type="submission" date="2017-09" db="EMBL/GenBank/DDBJ databases">
        <title>The Reconstruction of 2,631 Draft Metagenome-Assembled Genomes from the Global Oceans.</title>
        <authorList>
            <person name="Tully B.J."/>
            <person name="Graham E.D."/>
            <person name="Heidelberg J.F."/>
        </authorList>
    </citation>
    <scope>NUCLEOTIDE SEQUENCE [LARGE SCALE GENOMIC DNA]</scope>
</reference>
<gene>
    <name evidence="1" type="ORF">CL943_03055</name>
</gene>
<comment type="caution">
    <text evidence="1">The sequence shown here is derived from an EMBL/GenBank/DDBJ whole genome shotgun (WGS) entry which is preliminary data.</text>
</comment>